<proteinExistence type="predicted"/>
<keyword evidence="7" id="KW-0121">Carboxypeptidase</keyword>
<keyword evidence="12" id="KW-0256">Endoplasmic reticulum</keyword>
<dbReference type="GO" id="GO:0070573">
    <property type="term" value="F:metallodipeptidase activity"/>
    <property type="evidence" value="ECO:0007669"/>
    <property type="project" value="InterPro"/>
</dbReference>
<evidence type="ECO:0000256" key="19">
    <source>
        <dbReference type="ARBA" id="ARBA00025833"/>
    </source>
</evidence>
<keyword evidence="11" id="KW-0378">Hydrolase</keyword>
<evidence type="ECO:0000256" key="8">
    <source>
        <dbReference type="ARBA" id="ARBA00022670"/>
    </source>
</evidence>
<keyword evidence="15" id="KW-0482">Metalloprotease</keyword>
<evidence type="ECO:0000256" key="13">
    <source>
        <dbReference type="ARBA" id="ARBA00022833"/>
    </source>
</evidence>
<dbReference type="PROSITE" id="PS51257">
    <property type="entry name" value="PROKAR_LIPOPROTEIN"/>
    <property type="match status" value="1"/>
</dbReference>
<feature type="domain" description="Peptidase M28" evidence="21">
    <location>
        <begin position="268"/>
        <end position="448"/>
    </location>
</feature>
<dbReference type="InterPro" id="IPR007484">
    <property type="entry name" value="Peptidase_M28"/>
</dbReference>
<dbReference type="GO" id="GO:0005576">
    <property type="term" value="C:extracellular region"/>
    <property type="evidence" value="ECO:0007669"/>
    <property type="project" value="UniProtKB-SubCell"/>
</dbReference>
<dbReference type="GO" id="GO:0005794">
    <property type="term" value="C:Golgi apparatus"/>
    <property type="evidence" value="ECO:0007669"/>
    <property type="project" value="UniProtKB-SubCell"/>
</dbReference>
<name>A0A381RSK4_9ZZZZ</name>
<evidence type="ECO:0000313" key="22">
    <source>
        <dbReference type="EMBL" id="SUZ94850.1"/>
    </source>
</evidence>
<dbReference type="InterPro" id="IPR039866">
    <property type="entry name" value="CPQ"/>
</dbReference>
<keyword evidence="16" id="KW-0865">Zymogen</keyword>
<evidence type="ECO:0000256" key="14">
    <source>
        <dbReference type="ARBA" id="ARBA00023034"/>
    </source>
</evidence>
<evidence type="ECO:0000256" key="6">
    <source>
        <dbReference type="ARBA" id="ARBA00022525"/>
    </source>
</evidence>
<dbReference type="PANTHER" id="PTHR12053">
    <property type="entry name" value="PROTEASE FAMILY M28 PLASMA GLUTAMATE CARBOXYPEPTIDASE-RELATED"/>
    <property type="match status" value="1"/>
</dbReference>
<dbReference type="AlphaFoldDB" id="A0A381RSK4"/>
<dbReference type="GO" id="GO:0005783">
    <property type="term" value="C:endoplasmic reticulum"/>
    <property type="evidence" value="ECO:0007669"/>
    <property type="project" value="UniProtKB-SubCell"/>
</dbReference>
<evidence type="ECO:0000256" key="4">
    <source>
        <dbReference type="ARBA" id="ARBA00004613"/>
    </source>
</evidence>
<evidence type="ECO:0000256" key="20">
    <source>
        <dbReference type="ARBA" id="ARBA00033328"/>
    </source>
</evidence>
<evidence type="ECO:0000256" key="11">
    <source>
        <dbReference type="ARBA" id="ARBA00022801"/>
    </source>
</evidence>
<organism evidence="22">
    <name type="scientific">marine metagenome</name>
    <dbReference type="NCBI Taxonomy" id="408172"/>
    <lineage>
        <taxon>unclassified sequences</taxon>
        <taxon>metagenomes</taxon>
        <taxon>ecological metagenomes</taxon>
    </lineage>
</organism>
<dbReference type="Gene3D" id="3.50.30.30">
    <property type="match status" value="1"/>
</dbReference>
<keyword evidence="18" id="KW-0458">Lysosome</keyword>
<dbReference type="EMBL" id="UINC01002272">
    <property type="protein sequence ID" value="SUZ94850.1"/>
    <property type="molecule type" value="Genomic_DNA"/>
</dbReference>
<evidence type="ECO:0000256" key="2">
    <source>
        <dbReference type="ARBA" id="ARBA00004371"/>
    </source>
</evidence>
<reference evidence="22" key="1">
    <citation type="submission" date="2018-05" db="EMBL/GenBank/DDBJ databases">
        <authorList>
            <person name="Lanie J.A."/>
            <person name="Ng W.-L."/>
            <person name="Kazmierczak K.M."/>
            <person name="Andrzejewski T.M."/>
            <person name="Davidsen T.M."/>
            <person name="Wayne K.J."/>
            <person name="Tettelin H."/>
            <person name="Glass J.I."/>
            <person name="Rusch D."/>
            <person name="Podicherti R."/>
            <person name="Tsui H.-C.T."/>
            <person name="Winkler M.E."/>
        </authorList>
    </citation>
    <scope>NUCLEOTIDE SEQUENCE</scope>
</reference>
<comment type="subcellular location">
    <subcellularLocation>
        <location evidence="1">Endoplasmic reticulum</location>
    </subcellularLocation>
    <subcellularLocation>
        <location evidence="3">Golgi apparatus</location>
    </subcellularLocation>
    <subcellularLocation>
        <location evidence="2">Lysosome</location>
    </subcellularLocation>
    <subcellularLocation>
        <location evidence="4">Secreted</location>
    </subcellularLocation>
</comment>
<dbReference type="GO" id="GO:0004180">
    <property type="term" value="F:carboxypeptidase activity"/>
    <property type="evidence" value="ECO:0007669"/>
    <property type="project" value="UniProtKB-KW"/>
</dbReference>
<accession>A0A381RSK4</accession>
<evidence type="ECO:0000256" key="7">
    <source>
        <dbReference type="ARBA" id="ARBA00022645"/>
    </source>
</evidence>
<evidence type="ECO:0000256" key="3">
    <source>
        <dbReference type="ARBA" id="ARBA00004555"/>
    </source>
</evidence>
<evidence type="ECO:0000256" key="5">
    <source>
        <dbReference type="ARBA" id="ARBA00014116"/>
    </source>
</evidence>
<dbReference type="PANTHER" id="PTHR12053:SF3">
    <property type="entry name" value="CARBOXYPEPTIDASE Q"/>
    <property type="match status" value="1"/>
</dbReference>
<evidence type="ECO:0000256" key="15">
    <source>
        <dbReference type="ARBA" id="ARBA00023049"/>
    </source>
</evidence>
<keyword evidence="17" id="KW-0325">Glycoprotein</keyword>
<sequence>MKNHKLKLTFNVILFFVFVFGCSQTKPTLSTETSNIINTFYGDALEYKESYGLLKDLTKNVGQRLSGSIGAKNAVLWSKAIMENYGFDNVYLQEVMVPHWERGDLEECFFYSNSKRVDLKILGAGGTISTPKEGVTAEVVEVGSLEDVEKLGKEIISGKIVFYNKGFNPRYINQGASYGQTGFQRRLGAIKAAEYGAVASIFRSLSSIEDDVPHTGGMSYSNKYDSIPHGALGVISSIKLSEELKKNPKTKITVKLSGKWFPDALSHNVIGEIIGSINPKNIITVGGHLDSWDVGEGAHDDGAGCVHAIGALRLFQQQKIKPKNTLRAVMFMNEENGLRGGVEYAAVAKNLKEIHIAAIESDASAYVPRGFGFSGNEKQLNKIQGWLGYFNKNTISYFSKGGGGADIGPLHRSLGTPMFGLSVDGQKYFEMHHTQKDVFELVNARELELGTASIASLIYLIDTYGL</sequence>
<dbReference type="Gene3D" id="3.40.630.10">
    <property type="entry name" value="Zn peptidases"/>
    <property type="match status" value="1"/>
</dbReference>
<comment type="subunit">
    <text evidence="19">Homodimer. The monomeric form is inactive while the homodimer is active.</text>
</comment>
<dbReference type="SUPFAM" id="SSF53187">
    <property type="entry name" value="Zn-dependent exopeptidases"/>
    <property type="match status" value="1"/>
</dbReference>
<evidence type="ECO:0000256" key="10">
    <source>
        <dbReference type="ARBA" id="ARBA00022729"/>
    </source>
</evidence>
<keyword evidence="10" id="KW-0732">Signal</keyword>
<gene>
    <name evidence="22" type="ORF">METZ01_LOCUS47704</name>
</gene>
<evidence type="ECO:0000256" key="12">
    <source>
        <dbReference type="ARBA" id="ARBA00022824"/>
    </source>
</evidence>
<keyword evidence="6" id="KW-0964">Secreted</keyword>
<dbReference type="GO" id="GO:0005764">
    <property type="term" value="C:lysosome"/>
    <property type="evidence" value="ECO:0007669"/>
    <property type="project" value="UniProtKB-SubCell"/>
</dbReference>
<keyword evidence="14" id="KW-0333">Golgi apparatus</keyword>
<evidence type="ECO:0000256" key="9">
    <source>
        <dbReference type="ARBA" id="ARBA00022723"/>
    </source>
</evidence>
<evidence type="ECO:0000256" key="18">
    <source>
        <dbReference type="ARBA" id="ARBA00023228"/>
    </source>
</evidence>
<dbReference type="Pfam" id="PF04389">
    <property type="entry name" value="Peptidase_M28"/>
    <property type="match status" value="1"/>
</dbReference>
<protein>
    <recommendedName>
        <fullName evidence="5">Carboxypeptidase Q</fullName>
    </recommendedName>
    <alternativeName>
        <fullName evidence="20">Plasma glutamate carboxypeptidase</fullName>
    </alternativeName>
</protein>
<keyword evidence="13" id="KW-0862">Zinc</keyword>
<evidence type="ECO:0000256" key="16">
    <source>
        <dbReference type="ARBA" id="ARBA00023145"/>
    </source>
</evidence>
<keyword evidence="8" id="KW-0645">Protease</keyword>
<evidence type="ECO:0000256" key="17">
    <source>
        <dbReference type="ARBA" id="ARBA00023180"/>
    </source>
</evidence>
<dbReference type="GO" id="GO:0006508">
    <property type="term" value="P:proteolysis"/>
    <property type="evidence" value="ECO:0007669"/>
    <property type="project" value="UniProtKB-KW"/>
</dbReference>
<dbReference type="GO" id="GO:0046872">
    <property type="term" value="F:metal ion binding"/>
    <property type="evidence" value="ECO:0007669"/>
    <property type="project" value="UniProtKB-KW"/>
</dbReference>
<keyword evidence="9" id="KW-0479">Metal-binding</keyword>
<evidence type="ECO:0000256" key="1">
    <source>
        <dbReference type="ARBA" id="ARBA00004240"/>
    </source>
</evidence>
<evidence type="ECO:0000259" key="21">
    <source>
        <dbReference type="Pfam" id="PF04389"/>
    </source>
</evidence>